<dbReference type="GO" id="GO:0003677">
    <property type="term" value="F:DNA binding"/>
    <property type="evidence" value="ECO:0007669"/>
    <property type="project" value="UniProtKB-KW"/>
</dbReference>
<name>A0A3A8PKQ8_9BACT</name>
<dbReference type="SUPFAM" id="SSF46785">
    <property type="entry name" value="Winged helix' DNA-binding domain"/>
    <property type="match status" value="1"/>
</dbReference>
<gene>
    <name evidence="5" type="ORF">D7V93_28280</name>
</gene>
<protein>
    <submittedName>
        <fullName evidence="5">MarR family transcriptional regulator</fullName>
    </submittedName>
</protein>
<dbReference type="GO" id="GO:0003700">
    <property type="term" value="F:DNA-binding transcription factor activity"/>
    <property type="evidence" value="ECO:0007669"/>
    <property type="project" value="InterPro"/>
</dbReference>
<dbReference type="PROSITE" id="PS50995">
    <property type="entry name" value="HTH_MARR_2"/>
    <property type="match status" value="1"/>
</dbReference>
<evidence type="ECO:0000313" key="6">
    <source>
        <dbReference type="Proteomes" id="UP000272888"/>
    </source>
</evidence>
<organism evidence="5 6">
    <name type="scientific">Corallococcus llansteffanensis</name>
    <dbReference type="NCBI Taxonomy" id="2316731"/>
    <lineage>
        <taxon>Bacteria</taxon>
        <taxon>Pseudomonadati</taxon>
        <taxon>Myxococcota</taxon>
        <taxon>Myxococcia</taxon>
        <taxon>Myxococcales</taxon>
        <taxon>Cystobacterineae</taxon>
        <taxon>Myxococcaceae</taxon>
        <taxon>Corallococcus</taxon>
    </lineage>
</organism>
<keyword evidence="3" id="KW-0804">Transcription</keyword>
<evidence type="ECO:0000256" key="3">
    <source>
        <dbReference type="ARBA" id="ARBA00023163"/>
    </source>
</evidence>
<dbReference type="InterPro" id="IPR023187">
    <property type="entry name" value="Tscrpt_reg_MarR-type_CS"/>
</dbReference>
<dbReference type="InterPro" id="IPR039422">
    <property type="entry name" value="MarR/SlyA-like"/>
</dbReference>
<keyword evidence="2" id="KW-0238">DNA-binding</keyword>
<dbReference type="Pfam" id="PF12802">
    <property type="entry name" value="MarR_2"/>
    <property type="match status" value="1"/>
</dbReference>
<dbReference type="SMART" id="SM00347">
    <property type="entry name" value="HTH_MARR"/>
    <property type="match status" value="1"/>
</dbReference>
<feature type="domain" description="HTH marR-type" evidence="4">
    <location>
        <begin position="1"/>
        <end position="143"/>
    </location>
</feature>
<evidence type="ECO:0000259" key="4">
    <source>
        <dbReference type="PROSITE" id="PS50995"/>
    </source>
</evidence>
<keyword evidence="6" id="KW-1185">Reference proteome</keyword>
<dbReference type="GO" id="GO:0006950">
    <property type="term" value="P:response to stress"/>
    <property type="evidence" value="ECO:0007669"/>
    <property type="project" value="TreeGrafter"/>
</dbReference>
<dbReference type="PANTHER" id="PTHR33164">
    <property type="entry name" value="TRANSCRIPTIONAL REGULATOR, MARR FAMILY"/>
    <property type="match status" value="1"/>
</dbReference>
<dbReference type="InterPro" id="IPR036390">
    <property type="entry name" value="WH_DNA-bd_sf"/>
</dbReference>
<evidence type="ECO:0000256" key="2">
    <source>
        <dbReference type="ARBA" id="ARBA00023125"/>
    </source>
</evidence>
<dbReference type="Gene3D" id="1.10.10.10">
    <property type="entry name" value="Winged helix-like DNA-binding domain superfamily/Winged helix DNA-binding domain"/>
    <property type="match status" value="1"/>
</dbReference>
<proteinExistence type="predicted"/>
<dbReference type="Proteomes" id="UP000272888">
    <property type="component" value="Unassembled WGS sequence"/>
</dbReference>
<dbReference type="PROSITE" id="PS01117">
    <property type="entry name" value="HTH_MARR_1"/>
    <property type="match status" value="1"/>
</dbReference>
<reference evidence="6" key="1">
    <citation type="submission" date="2018-09" db="EMBL/GenBank/DDBJ databases">
        <authorList>
            <person name="Livingstone P.G."/>
            <person name="Whitworth D.E."/>
        </authorList>
    </citation>
    <scope>NUCLEOTIDE SEQUENCE [LARGE SCALE GENOMIC DNA]</scope>
    <source>
        <strain evidence="6">CA051B</strain>
    </source>
</reference>
<dbReference type="InterPro" id="IPR036388">
    <property type="entry name" value="WH-like_DNA-bd_sf"/>
</dbReference>
<evidence type="ECO:0000256" key="1">
    <source>
        <dbReference type="ARBA" id="ARBA00023015"/>
    </source>
</evidence>
<accession>A0A3A8PKQ8</accession>
<keyword evidence="1" id="KW-0805">Transcription regulation</keyword>
<comment type="caution">
    <text evidence="5">The sequence shown here is derived from an EMBL/GenBank/DDBJ whole genome shotgun (WGS) entry which is preliminary data.</text>
</comment>
<dbReference type="AlphaFoldDB" id="A0A3A8PKQ8"/>
<sequence length="143" mass="14502">MAASGSMKGSMTGLTTGLLVGGHKVARLLEAELEGTGLSAGEAVLLSALASGPMTMTGVMAALHIQASTATSLVSRLEKHGYVQRSPNPADGRSLLVASTDAGSVLCKAAAAAFTRVDKKLAQAGRDAVQGHNALMQRLEDLT</sequence>
<dbReference type="PANTHER" id="PTHR33164:SF99">
    <property type="entry name" value="MARR FAMILY REGULATORY PROTEIN"/>
    <property type="match status" value="1"/>
</dbReference>
<dbReference type="InterPro" id="IPR000835">
    <property type="entry name" value="HTH_MarR-typ"/>
</dbReference>
<dbReference type="EMBL" id="RAWB01000363">
    <property type="protein sequence ID" value="RKH52194.1"/>
    <property type="molecule type" value="Genomic_DNA"/>
</dbReference>
<evidence type="ECO:0000313" key="5">
    <source>
        <dbReference type="EMBL" id="RKH52194.1"/>
    </source>
</evidence>